<evidence type="ECO:0008006" key="12">
    <source>
        <dbReference type="Google" id="ProtNLM"/>
    </source>
</evidence>
<evidence type="ECO:0000256" key="6">
    <source>
        <dbReference type="ARBA" id="ARBA00038076"/>
    </source>
</evidence>
<evidence type="ECO:0000256" key="4">
    <source>
        <dbReference type="ARBA" id="ARBA00022989"/>
    </source>
</evidence>
<evidence type="ECO:0000256" key="1">
    <source>
        <dbReference type="ARBA" id="ARBA00004651"/>
    </source>
</evidence>
<dbReference type="InterPro" id="IPR003838">
    <property type="entry name" value="ABC3_permease_C"/>
</dbReference>
<evidence type="ECO:0000313" key="10">
    <source>
        <dbReference type="EMBL" id="MAG22298.1"/>
    </source>
</evidence>
<dbReference type="InterPro" id="IPR025857">
    <property type="entry name" value="MacB_PCD"/>
</dbReference>
<evidence type="ECO:0000256" key="5">
    <source>
        <dbReference type="ARBA" id="ARBA00023136"/>
    </source>
</evidence>
<proteinExistence type="inferred from homology"/>
<gene>
    <name evidence="10" type="ORF">CL943_03270</name>
</gene>
<comment type="subcellular location">
    <subcellularLocation>
        <location evidence="1">Cell membrane</location>
        <topology evidence="1">Multi-pass membrane protein</topology>
    </subcellularLocation>
</comment>
<feature type="transmembrane region" description="Helical" evidence="7">
    <location>
        <begin position="361"/>
        <end position="381"/>
    </location>
</feature>
<evidence type="ECO:0000259" key="8">
    <source>
        <dbReference type="Pfam" id="PF02687"/>
    </source>
</evidence>
<organism evidence="10 11">
    <name type="scientific">Candidatus Iainarchaeum sp</name>
    <dbReference type="NCBI Taxonomy" id="3101447"/>
    <lineage>
        <taxon>Archaea</taxon>
        <taxon>Candidatus Iainarchaeota</taxon>
        <taxon>Candidatus Iainarchaeia</taxon>
        <taxon>Candidatus Iainarchaeales</taxon>
        <taxon>Candidatus Iainarchaeaceae</taxon>
        <taxon>Candidatus Iainarchaeum</taxon>
    </lineage>
</organism>
<evidence type="ECO:0000256" key="2">
    <source>
        <dbReference type="ARBA" id="ARBA00022475"/>
    </source>
</evidence>
<keyword evidence="4 7" id="KW-1133">Transmembrane helix</keyword>
<comment type="similarity">
    <text evidence="6">Belongs to the ABC-4 integral membrane protein family.</text>
</comment>
<dbReference type="Pfam" id="PF12704">
    <property type="entry name" value="MacB_PCD"/>
    <property type="match status" value="1"/>
</dbReference>
<dbReference type="EMBL" id="NZBU01000009">
    <property type="protein sequence ID" value="MAG22298.1"/>
    <property type="molecule type" value="Genomic_DNA"/>
</dbReference>
<evidence type="ECO:0000256" key="3">
    <source>
        <dbReference type="ARBA" id="ARBA00022692"/>
    </source>
</evidence>
<dbReference type="AlphaFoldDB" id="A0A2D6M1J4"/>
<keyword evidence="3 7" id="KW-0812">Transmembrane</keyword>
<dbReference type="Proteomes" id="UP000226592">
    <property type="component" value="Unassembled WGS sequence"/>
</dbReference>
<dbReference type="Pfam" id="PF02687">
    <property type="entry name" value="FtsX"/>
    <property type="match status" value="1"/>
</dbReference>
<reference evidence="11" key="1">
    <citation type="submission" date="2017-09" db="EMBL/GenBank/DDBJ databases">
        <title>The Reconstruction of 2,631 Draft Metagenome-Assembled Genomes from the Global Oceans.</title>
        <authorList>
            <person name="Tully B.J."/>
            <person name="Graham E.D."/>
            <person name="Heidelberg J.F."/>
        </authorList>
    </citation>
    <scope>NUCLEOTIDE SEQUENCE [LARGE SCALE GENOMIC DNA]</scope>
</reference>
<evidence type="ECO:0000259" key="9">
    <source>
        <dbReference type="Pfam" id="PF12704"/>
    </source>
</evidence>
<dbReference type="PANTHER" id="PTHR30572:SF4">
    <property type="entry name" value="ABC TRANSPORTER PERMEASE YTRF"/>
    <property type="match status" value="1"/>
</dbReference>
<feature type="transmembrane region" description="Helical" evidence="7">
    <location>
        <begin position="313"/>
        <end position="341"/>
    </location>
</feature>
<dbReference type="GO" id="GO:0005886">
    <property type="term" value="C:plasma membrane"/>
    <property type="evidence" value="ECO:0007669"/>
    <property type="project" value="UniProtKB-SubCell"/>
</dbReference>
<feature type="transmembrane region" description="Helical" evidence="7">
    <location>
        <begin position="22"/>
        <end position="45"/>
    </location>
</feature>
<feature type="domain" description="ABC3 transporter permease C-terminal" evidence="8">
    <location>
        <begin position="273"/>
        <end position="391"/>
    </location>
</feature>
<name>A0A2D6M1J4_9ARCH</name>
<evidence type="ECO:0000256" key="7">
    <source>
        <dbReference type="SAM" id="Phobius"/>
    </source>
</evidence>
<dbReference type="GO" id="GO:0022857">
    <property type="term" value="F:transmembrane transporter activity"/>
    <property type="evidence" value="ECO:0007669"/>
    <property type="project" value="TreeGrafter"/>
</dbReference>
<feature type="domain" description="MacB-like periplasmic core" evidence="9">
    <location>
        <begin position="22"/>
        <end position="236"/>
    </location>
</feature>
<protein>
    <recommendedName>
        <fullName evidence="12">ABC transporter permease</fullName>
    </recommendedName>
</protein>
<evidence type="ECO:0000313" key="11">
    <source>
        <dbReference type="Proteomes" id="UP000226592"/>
    </source>
</evidence>
<accession>A0A2D6M1J4</accession>
<dbReference type="InterPro" id="IPR050250">
    <property type="entry name" value="Macrolide_Exporter_MacB"/>
</dbReference>
<keyword evidence="2" id="KW-1003">Cell membrane</keyword>
<feature type="transmembrane region" description="Helical" evidence="7">
    <location>
        <begin position="269"/>
        <end position="292"/>
    </location>
</feature>
<sequence>MVDLEVFTVAFTNLKRQRLRSYLTLLGMVIGIAAIVALFTLSTALSITIEEQFEIFGLDVIFVEPGQEIGFSTAVSRGIEEEDIDIIKSIPGVEEVMGFYETAAIAKYRDQELSAFIIGYDPNKGEYLEQTGYIILNRGRLLEPNDLHSVMISESFAENALGNRDLELKQKLEIDGMEFRIVGILEDADIATAGFINFFWVTKKAAQTLFDEEDPVELIVKVTDEHLVDEVSEKIEIKLEDAHGEKDFYVATSETLLESFSNVLGIVQIVLMLLASISVVVGAIGIMNTMLMAVLERTREIGAMKAIGATNNLILGIFIAEAGLLGMVGGAIGIVIGYLTATGISLVAGSLGFGLPIVVDPFVIIFGILVSMGVGIISGVIPARRAAKMDPVEALRYE</sequence>
<comment type="caution">
    <text evidence="10">The sequence shown here is derived from an EMBL/GenBank/DDBJ whole genome shotgun (WGS) entry which is preliminary data.</text>
</comment>
<keyword evidence="5 7" id="KW-0472">Membrane</keyword>
<dbReference type="PANTHER" id="PTHR30572">
    <property type="entry name" value="MEMBRANE COMPONENT OF TRANSPORTER-RELATED"/>
    <property type="match status" value="1"/>
</dbReference>